<proteinExistence type="predicted"/>
<evidence type="ECO:0000313" key="1">
    <source>
        <dbReference type="EMBL" id="MFC6441498.1"/>
    </source>
</evidence>
<dbReference type="GO" id="GO:0004497">
    <property type="term" value="F:monooxygenase activity"/>
    <property type="evidence" value="ECO:0007669"/>
    <property type="project" value="UniProtKB-KW"/>
</dbReference>
<dbReference type="RefSeq" id="WP_131257743.1">
    <property type="nucleotide sequence ID" value="NZ_JBHSUS010000001.1"/>
</dbReference>
<dbReference type="EC" id="1.14.-.-" evidence="1"/>
<gene>
    <name evidence="1" type="ORF">ACFP85_15195</name>
</gene>
<evidence type="ECO:0000313" key="2">
    <source>
        <dbReference type="Proteomes" id="UP001596364"/>
    </source>
</evidence>
<keyword evidence="1" id="KW-0503">Monooxygenase</keyword>
<dbReference type="Gene3D" id="3.30.70.100">
    <property type="match status" value="1"/>
</dbReference>
<accession>A0ABW1XQ42</accession>
<protein>
    <submittedName>
        <fullName evidence="1">Antibiotic biosynthesis monooxygenase family protein</fullName>
        <ecNumber evidence="1">1.14.-.-</ecNumber>
    </submittedName>
</protein>
<keyword evidence="1" id="KW-0560">Oxidoreductase</keyword>
<reference evidence="2" key="1">
    <citation type="journal article" date="2019" name="Int. J. Syst. Evol. Microbiol.">
        <title>The Global Catalogue of Microorganisms (GCM) 10K type strain sequencing project: providing services to taxonomists for standard genome sequencing and annotation.</title>
        <authorList>
            <consortium name="The Broad Institute Genomics Platform"/>
            <consortium name="The Broad Institute Genome Sequencing Center for Infectious Disease"/>
            <person name="Wu L."/>
            <person name="Ma J."/>
        </authorList>
    </citation>
    <scope>NUCLEOTIDE SEQUENCE [LARGE SCALE GENOMIC DNA]</scope>
    <source>
        <strain evidence="2">CGMCC 1.16031</strain>
    </source>
</reference>
<name>A0ABW1XQ42_9ALTE</name>
<organism evidence="1 2">
    <name type="scientific">Pseudobowmanella zhangzhouensis</name>
    <dbReference type="NCBI Taxonomy" id="1537679"/>
    <lineage>
        <taxon>Bacteria</taxon>
        <taxon>Pseudomonadati</taxon>
        <taxon>Pseudomonadota</taxon>
        <taxon>Gammaproteobacteria</taxon>
        <taxon>Alteromonadales</taxon>
        <taxon>Alteromonadaceae</taxon>
    </lineage>
</organism>
<dbReference type="SUPFAM" id="SSF54909">
    <property type="entry name" value="Dimeric alpha+beta barrel"/>
    <property type="match status" value="1"/>
</dbReference>
<dbReference type="Proteomes" id="UP001596364">
    <property type="component" value="Unassembled WGS sequence"/>
</dbReference>
<dbReference type="EMBL" id="JBHSUS010000001">
    <property type="protein sequence ID" value="MFC6441498.1"/>
    <property type="molecule type" value="Genomic_DNA"/>
</dbReference>
<dbReference type="InterPro" id="IPR011008">
    <property type="entry name" value="Dimeric_a/b-barrel"/>
</dbReference>
<sequence>MQHISVINTITVPAGMEQMAEDIRHDYVAYFSQQAGFVSSTFYRALQREPDGAIRYINTVVWQSIEHFQQVVNAGFDNAEGENRDGRKVLGKGFPAPISVSPGQYVIIDETLGDNLL</sequence>
<comment type="caution">
    <text evidence="1">The sequence shown here is derived from an EMBL/GenBank/DDBJ whole genome shotgun (WGS) entry which is preliminary data.</text>
</comment>
<keyword evidence="2" id="KW-1185">Reference proteome</keyword>